<dbReference type="InterPro" id="IPR002347">
    <property type="entry name" value="SDR_fam"/>
</dbReference>
<evidence type="ECO:0000256" key="7">
    <source>
        <dbReference type="PIRSR" id="PIRSR611284-2"/>
    </source>
</evidence>
<dbReference type="PANTHER" id="PTHR42879">
    <property type="entry name" value="3-OXOACYL-(ACYL-CARRIER-PROTEIN) REDUCTASE"/>
    <property type="match status" value="1"/>
</dbReference>
<dbReference type="UniPathway" id="UPA00094"/>
<evidence type="ECO:0000259" key="9">
    <source>
        <dbReference type="SMART" id="SM00822"/>
    </source>
</evidence>
<dbReference type="PROSITE" id="PS00061">
    <property type="entry name" value="ADH_SHORT"/>
    <property type="match status" value="1"/>
</dbReference>
<keyword evidence="3 7" id="KW-0521">NADP</keyword>
<dbReference type="Gene3D" id="3.40.50.720">
    <property type="entry name" value="NAD(P)-binding Rossmann-like Domain"/>
    <property type="match status" value="1"/>
</dbReference>
<dbReference type="NCBIfam" id="NF005559">
    <property type="entry name" value="PRK07231.1"/>
    <property type="match status" value="1"/>
</dbReference>
<dbReference type="GO" id="GO:0006633">
    <property type="term" value="P:fatty acid biosynthetic process"/>
    <property type="evidence" value="ECO:0007669"/>
    <property type="project" value="UniProtKB-UniPathway"/>
</dbReference>
<dbReference type="PANTHER" id="PTHR42879:SF2">
    <property type="entry name" value="3-OXOACYL-[ACYL-CARRIER-PROTEIN] REDUCTASE FABG"/>
    <property type="match status" value="1"/>
</dbReference>
<feature type="binding site" evidence="7">
    <location>
        <begin position="156"/>
        <end position="160"/>
    </location>
    <ligand>
        <name>NADP(+)</name>
        <dbReference type="ChEBI" id="CHEBI:58349"/>
    </ligand>
</feature>
<feature type="binding site" evidence="7">
    <location>
        <position position="91"/>
    </location>
    <ligand>
        <name>NADP(+)</name>
        <dbReference type="ChEBI" id="CHEBI:58349"/>
    </ligand>
</feature>
<evidence type="ECO:0000256" key="6">
    <source>
        <dbReference type="PIRSR" id="PIRSR611284-1"/>
    </source>
</evidence>
<dbReference type="FunFam" id="3.40.50.720:FF:000115">
    <property type="entry name" value="3-oxoacyl-[acyl-carrier-protein] reductase FabG"/>
    <property type="match status" value="1"/>
</dbReference>
<dbReference type="InterPro" id="IPR057326">
    <property type="entry name" value="KR_dom"/>
</dbReference>
<comment type="similarity">
    <text evidence="2 8">Belongs to the short-chain dehydrogenases/reductases (SDR) family.</text>
</comment>
<dbReference type="InterPro" id="IPR036291">
    <property type="entry name" value="NAD(P)-bd_dom_sf"/>
</dbReference>
<reference evidence="10 11" key="1">
    <citation type="submission" date="2018-06" db="EMBL/GenBank/DDBJ databases">
        <title>Flavobacterium tibetense sp. nov., isolated from a wetland YonghuCo on Tibetan Plateau.</title>
        <authorList>
            <person name="Xing P."/>
            <person name="Phurbu D."/>
            <person name="Lu H."/>
        </authorList>
    </citation>
    <scope>NUCLEOTIDE SEQUENCE [LARGE SCALE GENOMIC DNA]</scope>
    <source>
        <strain evidence="10 11">YH5</strain>
    </source>
</reference>
<feature type="active site" description="Proton acceptor" evidence="6">
    <location>
        <position position="156"/>
    </location>
</feature>
<dbReference type="InterPro" id="IPR011284">
    <property type="entry name" value="3oxo_ACP_reduc"/>
</dbReference>
<evidence type="ECO:0000256" key="3">
    <source>
        <dbReference type="ARBA" id="ARBA00022857"/>
    </source>
</evidence>
<dbReference type="GO" id="GO:0051287">
    <property type="term" value="F:NAD binding"/>
    <property type="evidence" value="ECO:0007669"/>
    <property type="project" value="UniProtKB-UniRule"/>
</dbReference>
<feature type="domain" description="Ketoreductase" evidence="9">
    <location>
        <begin position="7"/>
        <end position="192"/>
    </location>
</feature>
<organism evidence="10 11">
    <name type="scientific">Flavobacterium tibetense</name>
    <dbReference type="NCBI Taxonomy" id="2233533"/>
    <lineage>
        <taxon>Bacteria</taxon>
        <taxon>Pseudomonadati</taxon>
        <taxon>Bacteroidota</taxon>
        <taxon>Flavobacteriia</taxon>
        <taxon>Flavobacteriales</taxon>
        <taxon>Flavobacteriaceae</taxon>
        <taxon>Flavobacterium</taxon>
    </lineage>
</organism>
<sequence>MKLLEGKVAIITGASRGIGSGIAKVFAEQGANVAFTYSSSVESAMALENELNALGVKAKGYQSNAADFNEAQKLVDDVIAEFGTVDVLINNAGITKDNLLMRMSEEDFDKVIDINLKSVFNMTKAVQKIMLKNRKGSIVNMSSVVGVKGNAGQANYAASKAGMNGFTKSIALELGSRNIRCNAIAPGFIETEMTAKLNEDVVKGWRETIPLKRGGTPEDVANVCVFLASDMSAYVTGQVINVDGGMLT</sequence>
<dbReference type="GO" id="GO:0004316">
    <property type="term" value="F:3-oxoacyl-[acyl-carrier-protein] reductase (NADPH) activity"/>
    <property type="evidence" value="ECO:0007669"/>
    <property type="project" value="UniProtKB-UniRule"/>
</dbReference>
<evidence type="ECO:0000256" key="4">
    <source>
        <dbReference type="ARBA" id="ARBA00023002"/>
    </source>
</evidence>
<dbReference type="EC" id="1.1.1.100" evidence="8"/>
<feature type="binding site" evidence="7">
    <location>
        <position position="189"/>
    </location>
    <ligand>
        <name>NADP(+)</name>
        <dbReference type="ChEBI" id="CHEBI:58349"/>
    </ligand>
</feature>
<evidence type="ECO:0000256" key="2">
    <source>
        <dbReference type="ARBA" id="ARBA00006484"/>
    </source>
</evidence>
<keyword evidence="8" id="KW-0444">Lipid biosynthesis</keyword>
<dbReference type="NCBIfam" id="TIGR01830">
    <property type="entry name" value="3oxo_ACP_reduc"/>
    <property type="match status" value="1"/>
</dbReference>
<dbReference type="InterPro" id="IPR050259">
    <property type="entry name" value="SDR"/>
</dbReference>
<dbReference type="Pfam" id="PF13561">
    <property type="entry name" value="adh_short_C2"/>
    <property type="match status" value="1"/>
</dbReference>
<comment type="pathway">
    <text evidence="8">Lipid metabolism; fatty acid biosynthesis.</text>
</comment>
<evidence type="ECO:0000256" key="1">
    <source>
        <dbReference type="ARBA" id="ARBA00002607"/>
    </source>
</evidence>
<keyword evidence="8" id="KW-0276">Fatty acid metabolism</keyword>
<gene>
    <name evidence="10" type="primary">fabG</name>
    <name evidence="10" type="ORF">DPN68_09930</name>
</gene>
<proteinExistence type="inferred from homology"/>
<protein>
    <recommendedName>
        <fullName evidence="8">3-oxoacyl-[acyl-carrier-protein] reductase</fullName>
        <ecNumber evidence="8">1.1.1.100</ecNumber>
    </recommendedName>
</protein>
<name>A0A365P029_9FLAO</name>
<accession>A0A365P029</accession>
<keyword evidence="8" id="KW-0275">Fatty acid biosynthesis</keyword>
<dbReference type="Proteomes" id="UP000253319">
    <property type="component" value="Unassembled WGS sequence"/>
</dbReference>
<dbReference type="EMBL" id="QLST01000012">
    <property type="protein sequence ID" value="RBA27801.1"/>
    <property type="molecule type" value="Genomic_DNA"/>
</dbReference>
<keyword evidence="8" id="KW-0443">Lipid metabolism</keyword>
<dbReference type="AlphaFoldDB" id="A0A365P029"/>
<dbReference type="SMART" id="SM00822">
    <property type="entry name" value="PKS_KR"/>
    <property type="match status" value="1"/>
</dbReference>
<dbReference type="RefSeq" id="WP_113989505.1">
    <property type="nucleotide sequence ID" value="NZ_QLST01000012.1"/>
</dbReference>
<evidence type="ECO:0000256" key="8">
    <source>
        <dbReference type="RuleBase" id="RU366074"/>
    </source>
</evidence>
<comment type="subunit">
    <text evidence="8">Homotetramer.</text>
</comment>
<comment type="catalytic activity">
    <reaction evidence="5 8">
        <text>a (3R)-hydroxyacyl-[ACP] + NADP(+) = a 3-oxoacyl-[ACP] + NADPH + H(+)</text>
        <dbReference type="Rhea" id="RHEA:17397"/>
        <dbReference type="Rhea" id="RHEA-COMP:9916"/>
        <dbReference type="Rhea" id="RHEA-COMP:9945"/>
        <dbReference type="ChEBI" id="CHEBI:15378"/>
        <dbReference type="ChEBI" id="CHEBI:57783"/>
        <dbReference type="ChEBI" id="CHEBI:58349"/>
        <dbReference type="ChEBI" id="CHEBI:78776"/>
        <dbReference type="ChEBI" id="CHEBI:78827"/>
        <dbReference type="EC" id="1.1.1.100"/>
    </reaction>
</comment>
<dbReference type="PRINTS" id="PR00081">
    <property type="entry name" value="GDHRDH"/>
</dbReference>
<dbReference type="OrthoDB" id="9803333at2"/>
<keyword evidence="11" id="KW-1185">Reference proteome</keyword>
<keyword evidence="4 8" id="KW-0560">Oxidoreductase</keyword>
<evidence type="ECO:0000313" key="10">
    <source>
        <dbReference type="EMBL" id="RBA27801.1"/>
    </source>
</evidence>
<dbReference type="InterPro" id="IPR020904">
    <property type="entry name" value="Sc_DH/Rdtase_CS"/>
</dbReference>
<comment type="caution">
    <text evidence="10">The sequence shown here is derived from an EMBL/GenBank/DDBJ whole genome shotgun (WGS) entry which is preliminary data.</text>
</comment>
<feature type="binding site" evidence="7">
    <location>
        <begin position="13"/>
        <end position="16"/>
    </location>
    <ligand>
        <name>NADP(+)</name>
        <dbReference type="ChEBI" id="CHEBI:58349"/>
    </ligand>
</feature>
<evidence type="ECO:0000256" key="5">
    <source>
        <dbReference type="ARBA" id="ARBA00048508"/>
    </source>
</evidence>
<dbReference type="CDD" id="cd05333">
    <property type="entry name" value="BKR_SDR_c"/>
    <property type="match status" value="1"/>
</dbReference>
<comment type="function">
    <text evidence="1 8">Catalyzes the NADPH-dependent reduction of beta-ketoacyl-ACP substrates to beta-hydroxyacyl-ACP products, the first reductive step in the elongation cycle of fatty acid biosynthesis.</text>
</comment>
<dbReference type="SUPFAM" id="SSF51735">
    <property type="entry name" value="NAD(P)-binding Rossmann-fold domains"/>
    <property type="match status" value="1"/>
</dbReference>
<dbReference type="NCBIfam" id="NF009466">
    <property type="entry name" value="PRK12826.1-2"/>
    <property type="match status" value="1"/>
</dbReference>
<dbReference type="PRINTS" id="PR00080">
    <property type="entry name" value="SDRFAMILY"/>
</dbReference>
<evidence type="ECO:0000313" key="11">
    <source>
        <dbReference type="Proteomes" id="UP000253319"/>
    </source>
</evidence>